<dbReference type="AlphaFoldDB" id="A0A1M4YUN2"/>
<evidence type="ECO:0000256" key="1">
    <source>
        <dbReference type="SAM" id="MobiDB-lite"/>
    </source>
</evidence>
<dbReference type="STRING" id="1121429.SAMN02745133_01821"/>
<dbReference type="Proteomes" id="UP000184148">
    <property type="component" value="Unassembled WGS sequence"/>
</dbReference>
<proteinExistence type="predicted"/>
<protein>
    <submittedName>
        <fullName evidence="2">Uncharacterized protein</fullName>
    </submittedName>
</protein>
<feature type="region of interest" description="Disordered" evidence="1">
    <location>
        <begin position="20"/>
        <end position="43"/>
    </location>
</feature>
<evidence type="ECO:0000313" key="2">
    <source>
        <dbReference type="EMBL" id="SHF09519.1"/>
    </source>
</evidence>
<dbReference type="EMBL" id="FQUY01000011">
    <property type="protein sequence ID" value="SHF09519.1"/>
    <property type="molecule type" value="Genomic_DNA"/>
</dbReference>
<gene>
    <name evidence="2" type="ORF">SAMN02745133_01821</name>
</gene>
<reference evidence="3" key="1">
    <citation type="submission" date="2016-11" db="EMBL/GenBank/DDBJ databases">
        <authorList>
            <person name="Varghese N."/>
            <person name="Submissions S."/>
        </authorList>
    </citation>
    <scope>NUCLEOTIDE SEQUENCE [LARGE SCALE GENOMIC DNA]</scope>
    <source>
        <strain evidence="3">DSM 12395</strain>
    </source>
</reference>
<name>A0A1M4YUN2_9FIRM</name>
<sequence>MLGTWLGKLYNNIEVVKSETSSTGAQTKKEHSKQTIHGMIFKK</sequence>
<organism evidence="2 3">
    <name type="scientific">Desulforamulus putei DSM 12395</name>
    <dbReference type="NCBI Taxonomy" id="1121429"/>
    <lineage>
        <taxon>Bacteria</taxon>
        <taxon>Bacillati</taxon>
        <taxon>Bacillota</taxon>
        <taxon>Clostridia</taxon>
        <taxon>Eubacteriales</taxon>
        <taxon>Peptococcaceae</taxon>
        <taxon>Desulforamulus</taxon>
    </lineage>
</organism>
<evidence type="ECO:0000313" key="3">
    <source>
        <dbReference type="Proteomes" id="UP000184148"/>
    </source>
</evidence>
<keyword evidence="3" id="KW-1185">Reference proteome</keyword>
<accession>A0A1M4YUN2</accession>